<keyword evidence="4" id="KW-0812">Transmembrane</keyword>
<feature type="transmembrane region" description="Helical" evidence="4">
    <location>
        <begin position="784"/>
        <end position="805"/>
    </location>
</feature>
<feature type="transmembrane region" description="Helical" evidence="4">
    <location>
        <begin position="509"/>
        <end position="533"/>
    </location>
</feature>
<name>A0A2A9NY30_9AGAR</name>
<dbReference type="OrthoDB" id="10250130at2759"/>
<organism evidence="5 6">
    <name type="scientific">Amanita thiersii Skay4041</name>
    <dbReference type="NCBI Taxonomy" id="703135"/>
    <lineage>
        <taxon>Eukaryota</taxon>
        <taxon>Fungi</taxon>
        <taxon>Dikarya</taxon>
        <taxon>Basidiomycota</taxon>
        <taxon>Agaricomycotina</taxon>
        <taxon>Agaricomycetes</taxon>
        <taxon>Agaricomycetidae</taxon>
        <taxon>Agaricales</taxon>
        <taxon>Pluteineae</taxon>
        <taxon>Amanitaceae</taxon>
        <taxon>Amanita</taxon>
    </lineage>
</organism>
<accession>A0A2A9NY30</accession>
<keyword evidence="1" id="KW-0880">Kelch repeat</keyword>
<evidence type="ECO:0000256" key="3">
    <source>
        <dbReference type="SAM" id="MobiDB-lite"/>
    </source>
</evidence>
<feature type="region of interest" description="Disordered" evidence="3">
    <location>
        <begin position="581"/>
        <end position="688"/>
    </location>
</feature>
<feature type="compositionally biased region" description="Polar residues" evidence="3">
    <location>
        <begin position="443"/>
        <end position="462"/>
    </location>
</feature>
<proteinExistence type="predicted"/>
<dbReference type="PANTHER" id="PTHR46093:SF3">
    <property type="entry name" value="ACYL-COA-BINDING DOMAIN-CONTAINING PROTEIN 4"/>
    <property type="match status" value="1"/>
</dbReference>
<dbReference type="InterPro" id="IPR015915">
    <property type="entry name" value="Kelch-typ_b-propeller"/>
</dbReference>
<feature type="compositionally biased region" description="Polar residues" evidence="3">
    <location>
        <begin position="581"/>
        <end position="596"/>
    </location>
</feature>
<feature type="transmembrane region" description="Helical" evidence="4">
    <location>
        <begin position="474"/>
        <end position="497"/>
    </location>
</feature>
<dbReference type="STRING" id="703135.A0A2A9NY30"/>
<dbReference type="AlphaFoldDB" id="A0A2A9NY30"/>
<dbReference type="EMBL" id="KZ301977">
    <property type="protein sequence ID" value="PFH52712.1"/>
    <property type="molecule type" value="Genomic_DNA"/>
</dbReference>
<evidence type="ECO:0000256" key="1">
    <source>
        <dbReference type="ARBA" id="ARBA00022441"/>
    </source>
</evidence>
<feature type="transmembrane region" description="Helical" evidence="4">
    <location>
        <begin position="755"/>
        <end position="778"/>
    </location>
</feature>
<dbReference type="Proteomes" id="UP000242287">
    <property type="component" value="Unassembled WGS sequence"/>
</dbReference>
<keyword evidence="4" id="KW-0472">Membrane</keyword>
<keyword evidence="6" id="KW-1185">Reference proteome</keyword>
<keyword evidence="2" id="KW-0677">Repeat</keyword>
<protein>
    <submittedName>
        <fullName evidence="5">Uncharacterized protein</fullName>
    </submittedName>
</protein>
<gene>
    <name evidence="5" type="ORF">AMATHDRAFT_73849</name>
</gene>
<reference evidence="5 6" key="1">
    <citation type="submission" date="2014-02" db="EMBL/GenBank/DDBJ databases">
        <title>Transposable element dynamics among asymbiotic and ectomycorrhizal Amanita fungi.</title>
        <authorList>
            <consortium name="DOE Joint Genome Institute"/>
            <person name="Hess J."/>
            <person name="Skrede I."/>
            <person name="Wolfe B."/>
            <person name="LaButti K."/>
            <person name="Ohm R.A."/>
            <person name="Grigoriev I.V."/>
            <person name="Pringle A."/>
        </authorList>
    </citation>
    <scope>NUCLEOTIDE SEQUENCE [LARGE SCALE GENOMIC DNA]</scope>
    <source>
        <strain evidence="5 6">SKay4041</strain>
    </source>
</reference>
<feature type="region of interest" description="Disordered" evidence="3">
    <location>
        <begin position="437"/>
        <end position="462"/>
    </location>
</feature>
<dbReference type="PANTHER" id="PTHR46093">
    <property type="entry name" value="ACYL-COA-BINDING DOMAIN-CONTAINING PROTEIN 5"/>
    <property type="match status" value="1"/>
</dbReference>
<dbReference type="Pfam" id="PF24681">
    <property type="entry name" value="Kelch_KLHDC2_KLHL20_DRC7"/>
    <property type="match status" value="1"/>
</dbReference>
<dbReference type="SUPFAM" id="SSF117281">
    <property type="entry name" value="Kelch motif"/>
    <property type="match status" value="1"/>
</dbReference>
<keyword evidence="4" id="KW-1133">Transmembrane helix</keyword>
<feature type="region of interest" description="Disordered" evidence="3">
    <location>
        <begin position="824"/>
        <end position="850"/>
    </location>
</feature>
<sequence>MHEESKCGSIQSDSPIPPLQWINLTPLLHGSNGPPPLKDAAIGYDENSRSIIIFGGESQGGFPQSQTYLLNLDNLTWFSPSPPAGLSRTPSARSAVVAGTDFAASYRHGFVVIGGRDSQGRALSDVWEYDFISQFWSQVAISSTGPSPRWGASGGIDSRIHSTQDPTLPSPNNTLYISGGFDGSQASALSDVWRLNISGTLSSNMPDTSVGSWDHVSITGLPTRVAQGGTVVSTQIIEFSGCDTPPYTGISCPLQDAHVINVGSHSAISPSACPAPRRGPSLVPNMNGLSSSYGSQVFVLFGLFNNSLWNDGGGSDNGEIAILDINAATWTRVLPAGDPSTNKNKPAFPVPREGAAVVAYTKALVGRARDMYSDVIIYGGRDATGKYLSDLWLLRSYNASVTASNPDWAGFGNGQLETGVDASGSGVRMQFLKECASRYGGPQPTSSSSHPEQTGNPAPNSSTIVYDTSTLHRVLAPVSVVIILPTVILLRLTSSCFTDFSLSERQLLWLYSGAILALAGYGLGIAGLAISFTTESSSPPTSNLILQTGHGRAGLAFFVCLYGVTPALLVLRYCVYHSSSGNTASEPEQRQANSIDASEKNSALPGPVTSAPQSIHNTSPPSSPRTRSHSFGPSSMRPKIMEGTMSSDSESVTSAGQHRGFEVLNRPPRNRHPSGSWAHGSVDGPSQPITPRSLADVDWLLRRRSLNAVDELDYVLTQAHNTRLETPATMDPLFAPTLTSYQNHAPIAMPSFFDFIIHTFLHASLLGICTLSLIALWFHAPKATFAIFLAWTVVFYVAVLTLSWFGRPERSVLSVVLHRLRQGPPPAPAESLPHEYQPSTHEGPYVHQPPYRPATREELARLHERPRSITTVDDDDDIDEDTRQRMIEEEMERRDVSIVTVPRRKLWVTNPS</sequence>
<feature type="compositionally biased region" description="Polar residues" evidence="3">
    <location>
        <begin position="644"/>
        <end position="656"/>
    </location>
</feature>
<feature type="transmembrane region" description="Helical" evidence="4">
    <location>
        <begin position="553"/>
        <end position="575"/>
    </location>
</feature>
<evidence type="ECO:0000313" key="6">
    <source>
        <dbReference type="Proteomes" id="UP000242287"/>
    </source>
</evidence>
<evidence type="ECO:0000256" key="4">
    <source>
        <dbReference type="SAM" id="Phobius"/>
    </source>
</evidence>
<dbReference type="Gene3D" id="2.120.10.80">
    <property type="entry name" value="Kelch-type beta propeller"/>
    <property type="match status" value="2"/>
</dbReference>
<evidence type="ECO:0000256" key="2">
    <source>
        <dbReference type="ARBA" id="ARBA00022737"/>
    </source>
</evidence>
<evidence type="ECO:0000313" key="5">
    <source>
        <dbReference type="EMBL" id="PFH52712.1"/>
    </source>
</evidence>